<dbReference type="AlphaFoldDB" id="X1H4J0"/>
<sequence length="139" mass="16617">MQNMQKEMERLLNYFGSFKPPSGRFARMWEPAVDIYETEREVVVLAELPGVKQDDIEVMIDNNYLVIRGQRKEAVPREKKTYYQLEIHRGPFERRILLPTRIDHERTKATHEDGILEIILAKMRQDRTLRVDIKNSDRF</sequence>
<reference evidence="3" key="1">
    <citation type="journal article" date="2014" name="Front. Microbiol.">
        <title>High frequency of phylogenetically diverse reductive dehalogenase-homologous genes in deep subseafloor sedimentary metagenomes.</title>
        <authorList>
            <person name="Kawai M."/>
            <person name="Futagami T."/>
            <person name="Toyoda A."/>
            <person name="Takaki Y."/>
            <person name="Nishi S."/>
            <person name="Hori S."/>
            <person name="Arai W."/>
            <person name="Tsubouchi T."/>
            <person name="Morono Y."/>
            <person name="Uchiyama I."/>
            <person name="Ito T."/>
            <person name="Fujiyama A."/>
            <person name="Inagaki F."/>
            <person name="Takami H."/>
        </authorList>
    </citation>
    <scope>NUCLEOTIDE SEQUENCE</scope>
    <source>
        <strain evidence="3">Expedition CK06-06</strain>
    </source>
</reference>
<dbReference type="Gene3D" id="2.60.40.790">
    <property type="match status" value="1"/>
</dbReference>
<evidence type="ECO:0000259" key="2">
    <source>
        <dbReference type="PROSITE" id="PS51203"/>
    </source>
</evidence>
<dbReference type="InterPro" id="IPR007052">
    <property type="entry name" value="CS_dom"/>
</dbReference>
<dbReference type="InterPro" id="IPR008978">
    <property type="entry name" value="HSP20-like_chaperone"/>
</dbReference>
<organism evidence="3">
    <name type="scientific">marine sediment metagenome</name>
    <dbReference type="NCBI Taxonomy" id="412755"/>
    <lineage>
        <taxon>unclassified sequences</taxon>
        <taxon>metagenomes</taxon>
        <taxon>ecological metagenomes</taxon>
    </lineage>
</organism>
<proteinExistence type="predicted"/>
<evidence type="ECO:0000313" key="3">
    <source>
        <dbReference type="EMBL" id="GAH51980.1"/>
    </source>
</evidence>
<dbReference type="InterPro" id="IPR031107">
    <property type="entry name" value="Small_HSP"/>
</dbReference>
<protein>
    <submittedName>
        <fullName evidence="3">Uncharacterized protein</fullName>
    </submittedName>
</protein>
<dbReference type="Pfam" id="PF00011">
    <property type="entry name" value="HSP20"/>
    <property type="match status" value="1"/>
</dbReference>
<dbReference type="CDD" id="cd06464">
    <property type="entry name" value="ACD_sHsps-like"/>
    <property type="match status" value="1"/>
</dbReference>
<dbReference type="EMBL" id="BARU01022019">
    <property type="protein sequence ID" value="GAH51980.1"/>
    <property type="molecule type" value="Genomic_DNA"/>
</dbReference>
<accession>X1H4J0</accession>
<dbReference type="PROSITE" id="PS51203">
    <property type="entry name" value="CS"/>
    <property type="match status" value="1"/>
</dbReference>
<dbReference type="PANTHER" id="PTHR11527">
    <property type="entry name" value="HEAT-SHOCK PROTEIN 20 FAMILY MEMBER"/>
    <property type="match status" value="1"/>
</dbReference>
<comment type="caution">
    <text evidence="3">The sequence shown here is derived from an EMBL/GenBank/DDBJ whole genome shotgun (WGS) entry which is preliminary data.</text>
</comment>
<dbReference type="InterPro" id="IPR002068">
    <property type="entry name" value="A-crystallin/Hsp20_dom"/>
</dbReference>
<dbReference type="PROSITE" id="PS01031">
    <property type="entry name" value="SHSP"/>
    <property type="match status" value="1"/>
</dbReference>
<evidence type="ECO:0000259" key="1">
    <source>
        <dbReference type="PROSITE" id="PS01031"/>
    </source>
</evidence>
<dbReference type="SUPFAM" id="SSF49764">
    <property type="entry name" value="HSP20-like chaperones"/>
    <property type="match status" value="1"/>
</dbReference>
<name>X1H4J0_9ZZZZ</name>
<feature type="domain" description="SHSP" evidence="1">
    <location>
        <begin position="24"/>
        <end position="136"/>
    </location>
</feature>
<feature type="domain" description="CS" evidence="2">
    <location>
        <begin position="28"/>
        <end position="132"/>
    </location>
</feature>
<gene>
    <name evidence="3" type="ORF">S03H2_35941</name>
</gene>